<protein>
    <recommendedName>
        <fullName evidence="2">RNA 2',3'-cyclic phosphodiesterase</fullName>
        <shortName evidence="2">RNA 2',3'-CPDase</shortName>
        <ecNumber evidence="2">3.1.4.58</ecNumber>
    </recommendedName>
</protein>
<reference evidence="3 4" key="1">
    <citation type="submission" date="2019-06" db="EMBL/GenBank/DDBJ databases">
        <title>Sequencing the genomes of 1000 actinobacteria strains.</title>
        <authorList>
            <person name="Klenk H.-P."/>
        </authorList>
    </citation>
    <scope>NUCLEOTIDE SEQUENCE [LARGE SCALE GENOMIC DNA]</scope>
    <source>
        <strain evidence="3 4">DSM 45301</strain>
    </source>
</reference>
<feature type="short sequence motif" description="HXTX 2" evidence="2">
    <location>
        <begin position="123"/>
        <end position="126"/>
    </location>
</feature>
<dbReference type="Gene3D" id="3.90.1140.10">
    <property type="entry name" value="Cyclic phosphodiesterase"/>
    <property type="match status" value="1"/>
</dbReference>
<evidence type="ECO:0000313" key="4">
    <source>
        <dbReference type="Proteomes" id="UP000315677"/>
    </source>
</evidence>
<feature type="short sequence motif" description="HXTX 1" evidence="2">
    <location>
        <begin position="40"/>
        <end position="43"/>
    </location>
</feature>
<evidence type="ECO:0000256" key="1">
    <source>
        <dbReference type="ARBA" id="ARBA00022801"/>
    </source>
</evidence>
<comment type="caution">
    <text evidence="3">The sequence shown here is derived from an EMBL/GenBank/DDBJ whole genome shotgun (WGS) entry which is preliminary data.</text>
</comment>
<dbReference type="PANTHER" id="PTHR35561">
    <property type="entry name" value="RNA 2',3'-CYCLIC PHOSPHODIESTERASE"/>
    <property type="match status" value="1"/>
</dbReference>
<dbReference type="NCBIfam" id="TIGR02258">
    <property type="entry name" value="2_5_ligase"/>
    <property type="match status" value="1"/>
</dbReference>
<dbReference type="EC" id="3.1.4.58" evidence="2"/>
<accession>A0A543DZT9</accession>
<comment type="function">
    <text evidence="2">Hydrolyzes RNA 2',3'-cyclic phosphodiester to an RNA 2'-phosphomonoester.</text>
</comment>
<keyword evidence="4" id="KW-1185">Reference proteome</keyword>
<sequence length="187" mass="20200">MRLFVAVTPPPEAVEELRAAAAAVRSAHPDLRWTRPEQWHLTLAFLGEVDDRARADLTVRLARAAGRHPPLPLALQGAGRFGDRVLWTRVTGEVAGLKRLAASVQAAARRARLAVEDRPYRPHLTLARGREGVALRPVVDALAGFSGSTWTATELHVVRSHLGAGPDRTSRHEVIATWPLAGTGSSS</sequence>
<dbReference type="EMBL" id="VFPA01000001">
    <property type="protein sequence ID" value="TQM14860.1"/>
    <property type="molecule type" value="Genomic_DNA"/>
</dbReference>
<dbReference type="PANTHER" id="PTHR35561:SF1">
    <property type="entry name" value="RNA 2',3'-CYCLIC PHOSPHODIESTERASE"/>
    <property type="match status" value="1"/>
</dbReference>
<dbReference type="GO" id="GO:0016874">
    <property type="term" value="F:ligase activity"/>
    <property type="evidence" value="ECO:0007669"/>
    <property type="project" value="UniProtKB-KW"/>
</dbReference>
<gene>
    <name evidence="3" type="ORF">FB558_1639</name>
</gene>
<evidence type="ECO:0000256" key="2">
    <source>
        <dbReference type="HAMAP-Rule" id="MF_01940"/>
    </source>
</evidence>
<organism evidence="3 4">
    <name type="scientific">Pseudonocardia kunmingensis</name>
    <dbReference type="NCBI Taxonomy" id="630975"/>
    <lineage>
        <taxon>Bacteria</taxon>
        <taxon>Bacillati</taxon>
        <taxon>Actinomycetota</taxon>
        <taxon>Actinomycetes</taxon>
        <taxon>Pseudonocardiales</taxon>
        <taxon>Pseudonocardiaceae</taxon>
        <taxon>Pseudonocardia</taxon>
    </lineage>
</organism>
<dbReference type="RefSeq" id="WP_142049789.1">
    <property type="nucleotide sequence ID" value="NZ_VFPA01000001.1"/>
</dbReference>
<dbReference type="OrthoDB" id="9787070at2"/>
<proteinExistence type="inferred from homology"/>
<keyword evidence="3" id="KW-0436">Ligase</keyword>
<comment type="catalytic activity">
    <reaction evidence="2">
        <text>a 3'-end 2',3'-cyclophospho-ribonucleotide-RNA + H2O = a 3'-end 2'-phospho-ribonucleotide-RNA + H(+)</text>
        <dbReference type="Rhea" id="RHEA:11828"/>
        <dbReference type="Rhea" id="RHEA-COMP:10464"/>
        <dbReference type="Rhea" id="RHEA-COMP:17353"/>
        <dbReference type="ChEBI" id="CHEBI:15377"/>
        <dbReference type="ChEBI" id="CHEBI:15378"/>
        <dbReference type="ChEBI" id="CHEBI:83064"/>
        <dbReference type="ChEBI" id="CHEBI:173113"/>
        <dbReference type="EC" id="3.1.4.58"/>
    </reaction>
</comment>
<dbReference type="Proteomes" id="UP000315677">
    <property type="component" value="Unassembled WGS sequence"/>
</dbReference>
<feature type="active site" description="Proton acceptor" evidence="2">
    <location>
        <position position="123"/>
    </location>
</feature>
<dbReference type="GO" id="GO:0004113">
    <property type="term" value="F:2',3'-cyclic-nucleotide 3'-phosphodiesterase activity"/>
    <property type="evidence" value="ECO:0007669"/>
    <property type="project" value="InterPro"/>
</dbReference>
<keyword evidence="1 2" id="KW-0378">Hydrolase</keyword>
<dbReference type="InterPro" id="IPR009097">
    <property type="entry name" value="Cyclic_Pdiesterase"/>
</dbReference>
<dbReference type="GO" id="GO:0008664">
    <property type="term" value="F:RNA 2',3'-cyclic 3'-phosphodiesterase activity"/>
    <property type="evidence" value="ECO:0007669"/>
    <property type="project" value="UniProtKB-EC"/>
</dbReference>
<dbReference type="InterPro" id="IPR004175">
    <property type="entry name" value="RNA_CPDase"/>
</dbReference>
<dbReference type="Pfam" id="PF13563">
    <property type="entry name" value="2_5_RNA_ligase2"/>
    <property type="match status" value="1"/>
</dbReference>
<feature type="active site" description="Proton donor" evidence="2">
    <location>
        <position position="40"/>
    </location>
</feature>
<name>A0A543DZT9_9PSEU</name>
<evidence type="ECO:0000313" key="3">
    <source>
        <dbReference type="EMBL" id="TQM14860.1"/>
    </source>
</evidence>
<dbReference type="SUPFAM" id="SSF55144">
    <property type="entry name" value="LigT-like"/>
    <property type="match status" value="1"/>
</dbReference>
<dbReference type="HAMAP" id="MF_01940">
    <property type="entry name" value="RNA_CPDase"/>
    <property type="match status" value="1"/>
</dbReference>
<comment type="similarity">
    <text evidence="2">Belongs to the 2H phosphoesterase superfamily. ThpR family.</text>
</comment>
<dbReference type="AlphaFoldDB" id="A0A543DZT9"/>